<dbReference type="InterPro" id="IPR025913">
    <property type="entry name" value="Cep57_CLD"/>
</dbReference>
<reference evidence="14" key="1">
    <citation type="submission" date="2021-01" db="EMBL/GenBank/DDBJ databases">
        <authorList>
            <person name="Zahm M."/>
            <person name="Roques C."/>
            <person name="Cabau C."/>
            <person name="Klopp C."/>
            <person name="Donnadieu C."/>
            <person name="Jouanno E."/>
            <person name="Lampietro C."/>
            <person name="Louis A."/>
            <person name="Herpin A."/>
            <person name="Echchiki A."/>
            <person name="Berthelot C."/>
            <person name="Parey E."/>
            <person name="Roest-Crollius H."/>
            <person name="Braasch I."/>
            <person name="Postlethwait J."/>
            <person name="Bobe J."/>
            <person name="Montfort J."/>
            <person name="Bouchez O."/>
            <person name="Begum T."/>
            <person name="Mejri S."/>
            <person name="Adams A."/>
            <person name="Chen W.-J."/>
            <person name="Guiguen Y."/>
        </authorList>
    </citation>
    <scope>NUCLEOTIDE SEQUENCE</scope>
    <source>
        <strain evidence="14">YG-15Mar2019-1</strain>
        <tissue evidence="14">Brain</tissue>
    </source>
</reference>
<evidence type="ECO:0000256" key="8">
    <source>
        <dbReference type="ARBA" id="ARBA00042578"/>
    </source>
</evidence>
<dbReference type="GO" id="GO:0042802">
    <property type="term" value="F:identical protein binding"/>
    <property type="evidence" value="ECO:0007669"/>
    <property type="project" value="InterPro"/>
</dbReference>
<feature type="compositionally biased region" description="Polar residues" evidence="10">
    <location>
        <begin position="409"/>
        <end position="430"/>
    </location>
</feature>
<comment type="caution">
    <text evidence="14">The sequence shown here is derived from an EMBL/GenBank/DDBJ whole genome shotgun (WGS) entry which is preliminary data.</text>
</comment>
<evidence type="ECO:0000259" key="13">
    <source>
        <dbReference type="Pfam" id="PF14073"/>
    </source>
</evidence>
<feature type="region of interest" description="Disordered" evidence="10">
    <location>
        <begin position="282"/>
        <end position="309"/>
    </location>
</feature>
<name>A0A9D3PLY0_MEGAT</name>
<keyword evidence="11" id="KW-0812">Transmembrane</keyword>
<accession>A0A9D3PLY0</accession>
<evidence type="ECO:0000256" key="9">
    <source>
        <dbReference type="SAM" id="Coils"/>
    </source>
</evidence>
<dbReference type="OrthoDB" id="76453at2759"/>
<feature type="region of interest" description="Disordered" evidence="10">
    <location>
        <begin position="65"/>
        <end position="97"/>
    </location>
</feature>
<evidence type="ECO:0000256" key="2">
    <source>
        <dbReference type="ARBA" id="ARBA00008179"/>
    </source>
</evidence>
<dbReference type="PANTHER" id="PTHR19336:SF10">
    <property type="entry name" value="CENTROSOMAL PROTEIN CEP57L1"/>
    <property type="match status" value="1"/>
</dbReference>
<dbReference type="GO" id="GO:0043015">
    <property type="term" value="F:gamma-tubulin binding"/>
    <property type="evidence" value="ECO:0007669"/>
    <property type="project" value="InterPro"/>
</dbReference>
<keyword evidence="15" id="KW-1185">Reference proteome</keyword>
<proteinExistence type="inferred from homology"/>
<dbReference type="Pfam" id="PF14073">
    <property type="entry name" value="Cep57_CLD"/>
    <property type="match status" value="1"/>
</dbReference>
<dbReference type="InterPro" id="IPR051756">
    <property type="entry name" value="Centrosomal_MT-associated"/>
</dbReference>
<evidence type="ECO:0000259" key="12">
    <source>
        <dbReference type="Pfam" id="PF06657"/>
    </source>
</evidence>
<dbReference type="Gene3D" id="1.20.58.90">
    <property type="match status" value="1"/>
</dbReference>
<gene>
    <name evidence="14" type="ORF">MATL_G00203490</name>
</gene>
<evidence type="ECO:0000256" key="6">
    <source>
        <dbReference type="ARBA" id="ARBA00023212"/>
    </source>
</evidence>
<evidence type="ECO:0000256" key="10">
    <source>
        <dbReference type="SAM" id="MobiDB-lite"/>
    </source>
</evidence>
<feature type="compositionally biased region" description="Basic and acidic residues" evidence="10">
    <location>
        <begin position="78"/>
        <end position="94"/>
    </location>
</feature>
<dbReference type="GO" id="GO:0005813">
    <property type="term" value="C:centrosome"/>
    <property type="evidence" value="ECO:0007669"/>
    <property type="project" value="UniProtKB-SubCell"/>
</dbReference>
<dbReference type="Pfam" id="PF06657">
    <property type="entry name" value="Cep57_MT_bd"/>
    <property type="match status" value="1"/>
</dbReference>
<keyword evidence="11" id="KW-0472">Membrane</keyword>
<feature type="compositionally biased region" description="Basic and acidic residues" evidence="10">
    <location>
        <begin position="443"/>
        <end position="452"/>
    </location>
</feature>
<dbReference type="GO" id="GO:0008017">
    <property type="term" value="F:microtubule binding"/>
    <property type="evidence" value="ECO:0007669"/>
    <property type="project" value="InterPro"/>
</dbReference>
<organism evidence="14 15">
    <name type="scientific">Megalops atlanticus</name>
    <name type="common">Tarpon</name>
    <name type="synonym">Clupea gigantea</name>
    <dbReference type="NCBI Taxonomy" id="7932"/>
    <lineage>
        <taxon>Eukaryota</taxon>
        <taxon>Metazoa</taxon>
        <taxon>Chordata</taxon>
        <taxon>Craniata</taxon>
        <taxon>Vertebrata</taxon>
        <taxon>Euteleostomi</taxon>
        <taxon>Actinopterygii</taxon>
        <taxon>Neopterygii</taxon>
        <taxon>Teleostei</taxon>
        <taxon>Elopiformes</taxon>
        <taxon>Megalopidae</taxon>
        <taxon>Megalops</taxon>
    </lineage>
</organism>
<evidence type="ECO:0000256" key="5">
    <source>
        <dbReference type="ARBA" id="ARBA00023054"/>
    </source>
</evidence>
<dbReference type="PANTHER" id="PTHR19336">
    <property type="entry name" value="UNCHARACTERIZED DUF1167"/>
    <property type="match status" value="1"/>
</dbReference>
<sequence length="452" mass="51046">MDSTQFSYEVQHVKNAVRVCLGYLGGMTVSATALTAVIAALKTLQEKMRRLELERVQAESSMKQLMRAADRNTAATERQQRRKETPVKEGKPNKDLVSQLESAEARCSLLEKQLDYMKKMLETAQRDGNSAIQKQVYLQKERLKDQTGVITQLEKLEKLEKEYLKLSSTQSVAQKKIELLEQKLREEEHERKLVQEKAAELQRGLERNRALYSSASAGVKQKKKTKTPVRKTAVVAPAHVTNPKAKQMPFVAGMSTGRSHSVSANVQSVLHMMKHHHPQLCDPVRSLRRPGSETRRGARRALSSSQPDPALDSLSELLLALQDELGQMSFEHQELVKQIEETRKQKLKEDLERELDCLVKRMEEKGAQISQLRRHQLMVQKLTQNSQSPKQRAASADGRISRVSCGKSLPSSPVQKTPQGPKSKGNQGNRQPPKGAVRLQTNLKKDDIMWET</sequence>
<dbReference type="AlphaFoldDB" id="A0A9D3PLY0"/>
<keyword evidence="6" id="KW-0206">Cytoskeleton</keyword>
<comment type="subcellular location">
    <subcellularLocation>
        <location evidence="1">Cytoplasm</location>
        <location evidence="1">Cytoskeleton</location>
        <location evidence="1">Microtubule organizing center</location>
        <location evidence="1">Centrosome</location>
    </subcellularLocation>
</comment>
<evidence type="ECO:0000313" key="14">
    <source>
        <dbReference type="EMBL" id="KAG7460868.1"/>
    </source>
</evidence>
<evidence type="ECO:0000256" key="3">
    <source>
        <dbReference type="ARBA" id="ARBA00022490"/>
    </source>
</evidence>
<evidence type="ECO:0000256" key="7">
    <source>
        <dbReference type="ARBA" id="ARBA00041218"/>
    </source>
</evidence>
<evidence type="ECO:0000256" key="11">
    <source>
        <dbReference type="SAM" id="Phobius"/>
    </source>
</evidence>
<protein>
    <recommendedName>
        <fullName evidence="7">Centrosomal protein 57kDa-like protein 1</fullName>
    </recommendedName>
    <alternativeName>
        <fullName evidence="8">Cep57-related protein</fullName>
    </alternativeName>
</protein>
<keyword evidence="5 9" id="KW-0175">Coiled coil</keyword>
<keyword evidence="11" id="KW-1133">Transmembrane helix</keyword>
<evidence type="ECO:0000313" key="15">
    <source>
        <dbReference type="Proteomes" id="UP001046870"/>
    </source>
</evidence>
<comment type="similarity">
    <text evidence="2">Belongs to the translokin family.</text>
</comment>
<evidence type="ECO:0000256" key="4">
    <source>
        <dbReference type="ARBA" id="ARBA00022701"/>
    </source>
</evidence>
<dbReference type="InterPro" id="IPR024957">
    <property type="entry name" value="Cep57_MT-bd_dom"/>
</dbReference>
<feature type="region of interest" description="Disordered" evidence="10">
    <location>
        <begin position="382"/>
        <end position="452"/>
    </location>
</feature>
<evidence type="ECO:0000256" key="1">
    <source>
        <dbReference type="ARBA" id="ARBA00004300"/>
    </source>
</evidence>
<feature type="domain" description="Cep57 centrosome microtubule-binding" evidence="12">
    <location>
        <begin position="304"/>
        <end position="375"/>
    </location>
</feature>
<feature type="coiled-coil region" evidence="9">
    <location>
        <begin position="341"/>
        <end position="368"/>
    </location>
</feature>
<feature type="domain" description="Cep57 centrosome localisation" evidence="13">
    <location>
        <begin position="36"/>
        <end position="211"/>
    </location>
</feature>
<keyword evidence="4" id="KW-0493">Microtubule</keyword>
<dbReference type="Proteomes" id="UP001046870">
    <property type="component" value="Chromosome 18"/>
</dbReference>
<feature type="coiled-coil region" evidence="9">
    <location>
        <begin position="156"/>
        <end position="204"/>
    </location>
</feature>
<dbReference type="GO" id="GO:0005874">
    <property type="term" value="C:microtubule"/>
    <property type="evidence" value="ECO:0007669"/>
    <property type="project" value="UniProtKB-KW"/>
</dbReference>
<keyword evidence="3" id="KW-0963">Cytoplasm</keyword>
<feature type="transmembrane region" description="Helical" evidence="11">
    <location>
        <begin position="20"/>
        <end position="41"/>
    </location>
</feature>
<dbReference type="EMBL" id="JAFDVH010000018">
    <property type="protein sequence ID" value="KAG7460868.1"/>
    <property type="molecule type" value="Genomic_DNA"/>
</dbReference>